<evidence type="ECO:0000256" key="1">
    <source>
        <dbReference type="SAM" id="MobiDB-lite"/>
    </source>
</evidence>
<comment type="caution">
    <text evidence="2">The sequence shown here is derived from an EMBL/GenBank/DDBJ whole genome shotgun (WGS) entry which is preliminary data.</text>
</comment>
<feature type="compositionally biased region" description="Basic and acidic residues" evidence="1">
    <location>
        <begin position="173"/>
        <end position="201"/>
    </location>
</feature>
<keyword evidence="3" id="KW-1185">Reference proteome</keyword>
<feature type="compositionally biased region" description="Polar residues" evidence="1">
    <location>
        <begin position="49"/>
        <end position="64"/>
    </location>
</feature>
<accession>A0A433SQL1</accession>
<sequence>MPTLSQWKILSRLLLKKANEAAAAANNDTDAYGQCSDEEENAGNIASGVAQTHGQAVGASSISPNGEVFDNKYQSIPEERTQSGYLASDQHGSGDGVIGSSCDNLESSRSTVSPNPFHRGRPKSGKVVRIQEDVTEEDKASEKGMSVGNSETHMESGQRVSNGSETKGSFKKAGTETDKDGSGEHKAEDSKVVTGGEEKSGPEAIAMDEVGLILRKNPTRPCLKRSDSCFIRRPDSRTKSVTFGRPYSSTNLYSDGIENISDRNHASKQKCNTMNEYLRGGFTQSNSLARQSVTKIAIKNTELTFRDDQAAPVNTTRVNRPSSSGPTFWRAAQVVAAVK</sequence>
<feature type="compositionally biased region" description="Polar residues" evidence="1">
    <location>
        <begin position="158"/>
        <end position="167"/>
    </location>
</feature>
<feature type="region of interest" description="Disordered" evidence="1">
    <location>
        <begin position="43"/>
        <end position="205"/>
    </location>
</feature>
<evidence type="ECO:0000313" key="2">
    <source>
        <dbReference type="EMBL" id="RUS71424.1"/>
    </source>
</evidence>
<dbReference type="Proteomes" id="UP000271974">
    <property type="component" value="Unassembled WGS sequence"/>
</dbReference>
<name>A0A433SQL1_ELYCH</name>
<protein>
    <submittedName>
        <fullName evidence="2">Uncharacterized protein</fullName>
    </submittedName>
</protein>
<dbReference type="EMBL" id="RQTK01001213">
    <property type="protein sequence ID" value="RUS71424.1"/>
    <property type="molecule type" value="Genomic_DNA"/>
</dbReference>
<feature type="compositionally biased region" description="Polar residues" evidence="1">
    <location>
        <begin position="101"/>
        <end position="114"/>
    </location>
</feature>
<feature type="compositionally biased region" description="Basic and acidic residues" evidence="1">
    <location>
        <begin position="129"/>
        <end position="142"/>
    </location>
</feature>
<evidence type="ECO:0000313" key="3">
    <source>
        <dbReference type="Proteomes" id="UP000271974"/>
    </source>
</evidence>
<proteinExistence type="predicted"/>
<gene>
    <name evidence="2" type="ORF">EGW08_020807</name>
</gene>
<dbReference type="AlphaFoldDB" id="A0A433SQL1"/>
<reference evidence="2 3" key="1">
    <citation type="submission" date="2019-01" db="EMBL/GenBank/DDBJ databases">
        <title>A draft genome assembly of the solar-powered sea slug Elysia chlorotica.</title>
        <authorList>
            <person name="Cai H."/>
            <person name="Li Q."/>
            <person name="Fang X."/>
            <person name="Li J."/>
            <person name="Curtis N.E."/>
            <person name="Altenburger A."/>
            <person name="Shibata T."/>
            <person name="Feng M."/>
            <person name="Maeda T."/>
            <person name="Schwartz J.A."/>
            <person name="Shigenobu S."/>
            <person name="Lundholm N."/>
            <person name="Nishiyama T."/>
            <person name="Yang H."/>
            <person name="Hasebe M."/>
            <person name="Li S."/>
            <person name="Pierce S.K."/>
            <person name="Wang J."/>
        </authorList>
    </citation>
    <scope>NUCLEOTIDE SEQUENCE [LARGE SCALE GENOMIC DNA]</scope>
    <source>
        <strain evidence="2">EC2010</strain>
        <tissue evidence="2">Whole organism of an adult</tissue>
    </source>
</reference>
<organism evidence="2 3">
    <name type="scientific">Elysia chlorotica</name>
    <name type="common">Eastern emerald elysia</name>
    <name type="synonym">Sea slug</name>
    <dbReference type="NCBI Taxonomy" id="188477"/>
    <lineage>
        <taxon>Eukaryota</taxon>
        <taxon>Metazoa</taxon>
        <taxon>Spiralia</taxon>
        <taxon>Lophotrochozoa</taxon>
        <taxon>Mollusca</taxon>
        <taxon>Gastropoda</taxon>
        <taxon>Heterobranchia</taxon>
        <taxon>Euthyneura</taxon>
        <taxon>Panpulmonata</taxon>
        <taxon>Sacoglossa</taxon>
        <taxon>Placobranchoidea</taxon>
        <taxon>Plakobranchidae</taxon>
        <taxon>Elysia</taxon>
    </lineage>
</organism>